<accession>A0A448D9Q5</accession>
<dbReference type="PROSITE" id="PS51831">
    <property type="entry name" value="HD"/>
    <property type="match status" value="1"/>
</dbReference>
<dbReference type="CDD" id="cd00077">
    <property type="entry name" value="HDc"/>
    <property type="match status" value="1"/>
</dbReference>
<dbReference type="SUPFAM" id="SSF55021">
    <property type="entry name" value="ACT-like"/>
    <property type="match status" value="2"/>
</dbReference>
<dbReference type="PIRSF" id="PIRSF006288">
    <property type="entry name" value="PII_uridyltransf"/>
    <property type="match status" value="1"/>
</dbReference>
<comment type="function">
    <text evidence="7">Modifies, by uridylylation and deuridylylation, the PII regulatory proteins (GlnB and homologs), in response to the nitrogen status of the cell that GlnD senses through the glutamine level. Under low glutamine levels, catalyzes the conversion of the PII proteins and UTP to PII-UMP and PPi, while under higher glutamine levels, GlnD hydrolyzes PII-UMP to PII and UMP (deuridylylation). Thus, controls uridylylation state and activity of the PII proteins, and plays an important role in the regulation of nitrogen metabolism.</text>
</comment>
<dbReference type="AlphaFoldDB" id="A0A448D9Q5"/>
<name>A0A448D9Q5_9NEIS</name>
<comment type="catalytic activity">
    <reaction evidence="7">
        <text>[protein-PII]-uridylyl-L-tyrosine + H2O = [protein-PII]-L-tyrosine + UMP + H(+)</text>
        <dbReference type="Rhea" id="RHEA:48600"/>
        <dbReference type="Rhea" id="RHEA-COMP:12147"/>
        <dbReference type="Rhea" id="RHEA-COMP:12148"/>
        <dbReference type="ChEBI" id="CHEBI:15377"/>
        <dbReference type="ChEBI" id="CHEBI:15378"/>
        <dbReference type="ChEBI" id="CHEBI:46858"/>
        <dbReference type="ChEBI" id="CHEBI:57865"/>
        <dbReference type="ChEBI" id="CHEBI:90602"/>
    </reaction>
</comment>
<dbReference type="InterPro" id="IPR013546">
    <property type="entry name" value="PII_UdlTrfase/GS_AdlTrfase"/>
</dbReference>
<dbReference type="EC" id="3.1.4.-" evidence="7"/>
<dbReference type="CDD" id="cd05401">
    <property type="entry name" value="NT_GlnE_GlnD_like"/>
    <property type="match status" value="1"/>
</dbReference>
<reference evidence="10 11" key="1">
    <citation type="submission" date="2018-12" db="EMBL/GenBank/DDBJ databases">
        <authorList>
            <consortium name="Pathogen Informatics"/>
        </authorList>
    </citation>
    <scope>NUCLEOTIDE SEQUENCE [LARGE SCALE GENOMIC DNA]</scope>
    <source>
        <strain evidence="10 11">NCTC10296</strain>
    </source>
</reference>
<dbReference type="InterPro" id="IPR043519">
    <property type="entry name" value="NT_sf"/>
</dbReference>
<evidence type="ECO:0000256" key="4">
    <source>
        <dbReference type="ARBA" id="ARBA00022801"/>
    </source>
</evidence>
<dbReference type="SUPFAM" id="SSF109604">
    <property type="entry name" value="HD-domain/PDEase-like"/>
    <property type="match status" value="1"/>
</dbReference>
<comment type="activity regulation">
    <text evidence="7">Uridylyltransferase (UTase) activity is inhibited by glutamine, while glutamine activates uridylyl-removing (UR) activity.</text>
</comment>
<feature type="domain" description="ACT" evidence="8">
    <location>
        <begin position="673"/>
        <end position="756"/>
    </location>
</feature>
<evidence type="ECO:0000256" key="7">
    <source>
        <dbReference type="HAMAP-Rule" id="MF_00277"/>
    </source>
</evidence>
<dbReference type="EC" id="2.7.7.59" evidence="7"/>
<dbReference type="GO" id="GO:0008773">
    <property type="term" value="F:[protein-PII] uridylyltransferase activity"/>
    <property type="evidence" value="ECO:0007669"/>
    <property type="project" value="UniProtKB-UniRule"/>
</dbReference>
<dbReference type="InterPro" id="IPR010043">
    <property type="entry name" value="UTase/UR"/>
</dbReference>
<dbReference type="InterPro" id="IPR045865">
    <property type="entry name" value="ACT-like_dom_sf"/>
</dbReference>
<dbReference type="InterPro" id="IPR006674">
    <property type="entry name" value="HD_domain"/>
</dbReference>
<evidence type="ECO:0000259" key="9">
    <source>
        <dbReference type="PROSITE" id="PS51831"/>
    </source>
</evidence>
<evidence type="ECO:0000256" key="2">
    <source>
        <dbReference type="ARBA" id="ARBA00022695"/>
    </source>
</evidence>
<dbReference type="SMART" id="SM00471">
    <property type="entry name" value="HDc"/>
    <property type="match status" value="1"/>
</dbReference>
<dbReference type="GO" id="GO:0006808">
    <property type="term" value="P:regulation of nitrogen utilization"/>
    <property type="evidence" value="ECO:0007669"/>
    <property type="project" value="UniProtKB-UniRule"/>
</dbReference>
<feature type="domain" description="ACT" evidence="8">
    <location>
        <begin position="784"/>
        <end position="852"/>
    </location>
</feature>
<dbReference type="CDD" id="cd04899">
    <property type="entry name" value="ACT_ACR-UUR-like_2"/>
    <property type="match status" value="1"/>
</dbReference>
<keyword evidence="5 7" id="KW-0460">Magnesium</keyword>
<dbReference type="KEGG" id="nci:NCTC10296_01853"/>
<dbReference type="CDD" id="cd04900">
    <property type="entry name" value="ACT_UUR-like_1"/>
    <property type="match status" value="1"/>
</dbReference>
<keyword evidence="1 7" id="KW-0808">Transferase</keyword>
<evidence type="ECO:0000256" key="3">
    <source>
        <dbReference type="ARBA" id="ARBA00022737"/>
    </source>
</evidence>
<comment type="caution">
    <text evidence="7">Lacks conserved residue(s) required for the propagation of feature annotation.</text>
</comment>
<keyword evidence="6 7" id="KW-0511">Multifunctional enzyme</keyword>
<proteinExistence type="inferred from homology"/>
<keyword evidence="4 7" id="KW-0378">Hydrolase</keyword>
<comment type="similarity">
    <text evidence="7">Belongs to the GlnD family.</text>
</comment>
<dbReference type="NCBIfam" id="TIGR01693">
    <property type="entry name" value="UTase_glnD"/>
    <property type="match status" value="1"/>
</dbReference>
<dbReference type="Gene3D" id="1.10.3210.10">
    <property type="entry name" value="Hypothetical protein af1432"/>
    <property type="match status" value="1"/>
</dbReference>
<keyword evidence="11" id="KW-1185">Reference proteome</keyword>
<dbReference type="PANTHER" id="PTHR47320">
    <property type="entry name" value="BIFUNCTIONAL URIDYLYLTRANSFERASE/URIDYLYL-REMOVING ENZYME"/>
    <property type="match status" value="1"/>
</dbReference>
<evidence type="ECO:0000256" key="1">
    <source>
        <dbReference type="ARBA" id="ARBA00022679"/>
    </source>
</evidence>
<keyword evidence="3" id="KW-0677">Repeat</keyword>
<evidence type="ECO:0000259" key="8">
    <source>
        <dbReference type="PROSITE" id="PS51671"/>
    </source>
</evidence>
<dbReference type="STRING" id="493.BWD07_02890"/>
<comment type="cofactor">
    <cofactor evidence="7">
        <name>Mg(2+)</name>
        <dbReference type="ChEBI" id="CHEBI:18420"/>
    </cofactor>
</comment>
<comment type="catalytic activity">
    <reaction evidence="7">
        <text>[protein-PII]-L-tyrosine + UTP = [protein-PII]-uridylyl-L-tyrosine + diphosphate</text>
        <dbReference type="Rhea" id="RHEA:13673"/>
        <dbReference type="Rhea" id="RHEA-COMP:12147"/>
        <dbReference type="Rhea" id="RHEA-COMP:12148"/>
        <dbReference type="ChEBI" id="CHEBI:33019"/>
        <dbReference type="ChEBI" id="CHEBI:46398"/>
        <dbReference type="ChEBI" id="CHEBI:46858"/>
        <dbReference type="ChEBI" id="CHEBI:90602"/>
        <dbReference type="EC" id="2.7.7.59"/>
    </reaction>
</comment>
<protein>
    <recommendedName>
        <fullName evidence="7">Bifunctional uridylyltransferase/uridylyl-removing enzyme</fullName>
        <shortName evidence="7">UTase/UR</shortName>
    </recommendedName>
    <alternativeName>
        <fullName evidence="7">Bifunctional [protein-PII] modification enzyme</fullName>
    </alternativeName>
    <alternativeName>
        <fullName evidence="7">Bifunctional nitrogen sensor protein</fullName>
    </alternativeName>
    <domain>
        <recommendedName>
            <fullName evidence="7">[Protein-PII] uridylyltransferase</fullName>
            <shortName evidence="7">PII uridylyltransferase</shortName>
            <shortName evidence="7">UTase</shortName>
            <ecNumber evidence="7">2.7.7.59</ecNumber>
        </recommendedName>
    </domain>
    <domain>
        <recommendedName>
            <fullName evidence="7">[Protein-PII]-UMP uridylyl-removing enzyme</fullName>
            <shortName evidence="7">UR</shortName>
            <ecNumber evidence="7">3.1.4.-</ecNumber>
        </recommendedName>
    </domain>
</protein>
<dbReference type="Gene3D" id="3.30.70.260">
    <property type="match status" value="1"/>
</dbReference>
<keyword evidence="2 7" id="KW-0548">Nucleotidyltransferase</keyword>
<dbReference type="InterPro" id="IPR003607">
    <property type="entry name" value="HD/PDEase_dom"/>
</dbReference>
<dbReference type="InterPro" id="IPR005105">
    <property type="entry name" value="GlnD_Uridyltrans_N"/>
</dbReference>
<evidence type="ECO:0000313" key="10">
    <source>
        <dbReference type="EMBL" id="VEF02550.1"/>
    </source>
</evidence>
<dbReference type="OrthoDB" id="9758038at2"/>
<dbReference type="InterPro" id="IPR002912">
    <property type="entry name" value="ACT_dom"/>
</dbReference>
<feature type="region of interest" description="Uridylyltransferase" evidence="7">
    <location>
        <begin position="1"/>
        <end position="317"/>
    </location>
</feature>
<sequence>MSNFAPNLTQELNLKKEQAVAAYLVKRQPNVFFEQYTQALDDMLSSLWQTLFADSSLCLLATGGFGRREMYPYSDLDLALVSDTALTETQQQTAAAFIQTLWDMQLTPSVKVGSIDELCRSIEDDLTGETAFLEARFICGDPPTADAMLQKLNLQRNAALFIEGKLVEMQQRHDKQKGSGALLEPNIKTCPGGLRDIHTMMWLAKAQGLSTSAHSLVHNRVLTRMEAGLLSNSHKQLARIRIELHLGAGREEDRLIFDLQNKIAADMGFQNDGSRIKSEKLMHRLYRATKTVKQLNGIIIPMLRGRVYSVLPRHTHHINDEYYQVDNQIAVKDKNLFRNDPAHIFKIIEIIQTRNDLKTIAPKTLRQWWAATRNINESFYRNPVNRERFIGFFKTGNGLTRTMRFLNLYGVLGQYLPAWEKITGLLQHDLFHIYPVDDHILMVLRNMRRLAIDAHAHELPFASGLMYSFEKKHVLYLAAMFHDIAKGRGGDHAVEGTKDAAKFARDHFLTQEESDLLTWLVEDHLLMSTVAQKEDIYDIDVITRFCDRVKTQERLTALYLLTVADIRGTNPKIWNSWKASLLENLFRSSAQRLAGVEKNRKAITSIRQNSATEALTQVGYDTKQQRRLWQALGSAYFVRHEEQEILWHLPLLIERLEESQIAIRSLHDADTLQVMVYMPNADRLFTRLCRIFSRAGLDIVAARAFVTEHNYILDTFVVQFPTHYSPHDYPRIRSLLEKELNDFIEGKFRAGNSSGGIKSRRARHQPIAPNLFLSEEEDYPGWFTLEIIAVNRPFLLADITEVFAELNISLRYAKINTLDERVEDSFLLYSPQLANPKQQLLLKQRLFEQLSV</sequence>
<dbReference type="Proteomes" id="UP000279284">
    <property type="component" value="Chromosome"/>
</dbReference>
<organism evidence="10 11">
    <name type="scientific">Neisseria canis</name>
    <dbReference type="NCBI Taxonomy" id="493"/>
    <lineage>
        <taxon>Bacteria</taxon>
        <taxon>Pseudomonadati</taxon>
        <taxon>Pseudomonadota</taxon>
        <taxon>Betaproteobacteria</taxon>
        <taxon>Neisseriales</taxon>
        <taxon>Neisseriaceae</taxon>
        <taxon>Neisseria</taxon>
    </lineage>
</organism>
<dbReference type="PANTHER" id="PTHR47320:SF1">
    <property type="entry name" value="BIFUNCTIONAL URIDYLYLTRANSFERASE_URIDYLYL-REMOVING ENZYME"/>
    <property type="match status" value="1"/>
</dbReference>
<dbReference type="Pfam" id="PF03445">
    <property type="entry name" value="DUF294"/>
    <property type="match status" value="1"/>
</dbReference>
<evidence type="ECO:0000256" key="6">
    <source>
        <dbReference type="ARBA" id="ARBA00023268"/>
    </source>
</evidence>
<evidence type="ECO:0000256" key="5">
    <source>
        <dbReference type="ARBA" id="ARBA00022842"/>
    </source>
</evidence>
<dbReference type="EMBL" id="LR134313">
    <property type="protein sequence ID" value="VEF02550.1"/>
    <property type="molecule type" value="Genomic_DNA"/>
</dbReference>
<evidence type="ECO:0000313" key="11">
    <source>
        <dbReference type="Proteomes" id="UP000279284"/>
    </source>
</evidence>
<feature type="domain" description="HD" evidence="9">
    <location>
        <begin position="436"/>
        <end position="558"/>
    </location>
</feature>
<dbReference type="SUPFAM" id="SSF81593">
    <property type="entry name" value="Nucleotidyltransferase substrate binding subunit/domain"/>
    <property type="match status" value="1"/>
</dbReference>
<gene>
    <name evidence="7" type="primary">glnD</name>
    <name evidence="10" type="ORF">NCTC10296_01853</name>
</gene>
<comment type="domain">
    <text evidence="7">Has four distinct domains: an N-terminal nucleotidyltransferase (NT) domain responsible for UTase activity, a central HD domain that encodes UR activity, and two C-terminal ACT domains that seem to have a role in glutamine sensing.</text>
</comment>
<dbReference type="GO" id="GO:0008081">
    <property type="term" value="F:phosphoric diester hydrolase activity"/>
    <property type="evidence" value="ECO:0007669"/>
    <property type="project" value="UniProtKB-UniRule"/>
</dbReference>
<dbReference type="Pfam" id="PF01966">
    <property type="entry name" value="HD"/>
    <property type="match status" value="1"/>
</dbReference>
<dbReference type="SUPFAM" id="SSF81301">
    <property type="entry name" value="Nucleotidyltransferase"/>
    <property type="match status" value="1"/>
</dbReference>
<dbReference type="RefSeq" id="WP_085415869.1">
    <property type="nucleotide sequence ID" value="NZ_CAUJPY010000007.1"/>
</dbReference>
<dbReference type="HAMAP" id="MF_00277">
    <property type="entry name" value="PII_uridylyl_transf"/>
    <property type="match status" value="1"/>
</dbReference>
<dbReference type="PROSITE" id="PS51671">
    <property type="entry name" value="ACT"/>
    <property type="match status" value="2"/>
</dbReference>
<dbReference type="Pfam" id="PF08335">
    <property type="entry name" value="GlnD_UR_UTase"/>
    <property type="match status" value="1"/>
</dbReference>